<sequence length="415" mass="49956">MIYTLLVLIIITYVIIDKILKYQDKQYDASIKNKYLKINNQSLKGVPNEIEKIIALDFFQNSKRFSAAKIDDNYKLFFEISDAETDKTETIYLKEDIFIKPMSLFYYDDYFWQIQSSTVTEEQDLYYVLKFKIVSDQFFYLKVFTDQPNNLRIHYHIKIDFNGRITEKLIDNLDQRYDDSQDKNLIFFDFKKFKEINLINFFDDFFAKENFLYNRNMGDPYSTFFSSDYLKLGICYFFVDENILRGYYAIFDIDNFEKPRLLFSATIDEYGNNFNFSSDDKEKPRLLFSSKIDDGKNFEFSSDDKNVIYWRYRNDKRTELLFTIRELNKNFFQNEANFLIEFSEGFYIKDFKLINNLIIIIGSKKIYFHNLHTNQNLEISRNINSPYCVTADYVFYINNYKLEIIDLSNAVELLI</sequence>
<reference evidence="1 2" key="1">
    <citation type="submission" date="2020-09" db="EMBL/GenBank/DDBJ databases">
        <title>Genome seq and assembly of Chryseobacterium sp.</title>
        <authorList>
            <person name="Chhetri G."/>
        </authorList>
    </citation>
    <scope>NUCLEOTIDE SEQUENCE [LARGE SCALE GENOMIC DNA]</scope>
    <source>
        <strain evidence="1 2">GCR10</strain>
    </source>
</reference>
<proteinExistence type="predicted"/>
<dbReference type="EMBL" id="JACYFS010000002">
    <property type="protein sequence ID" value="MBD8082697.1"/>
    <property type="molecule type" value="Genomic_DNA"/>
</dbReference>
<accession>A0ABR8ZBM8</accession>
<comment type="caution">
    <text evidence="1">The sequence shown here is derived from an EMBL/GenBank/DDBJ whole genome shotgun (WGS) entry which is preliminary data.</text>
</comment>
<evidence type="ECO:0000313" key="1">
    <source>
        <dbReference type="EMBL" id="MBD8082697.1"/>
    </source>
</evidence>
<evidence type="ECO:0000313" key="2">
    <source>
        <dbReference type="Proteomes" id="UP000637299"/>
    </source>
</evidence>
<dbReference type="RefSeq" id="WP_191736680.1">
    <property type="nucleotide sequence ID" value="NZ_JACYFS010000002.1"/>
</dbReference>
<organism evidence="1 2">
    <name type="scientific">Chryseobacterium caseinilyticum</name>
    <dbReference type="NCBI Taxonomy" id="2771428"/>
    <lineage>
        <taxon>Bacteria</taxon>
        <taxon>Pseudomonadati</taxon>
        <taxon>Bacteroidota</taxon>
        <taxon>Flavobacteriia</taxon>
        <taxon>Flavobacteriales</taxon>
        <taxon>Weeksellaceae</taxon>
        <taxon>Chryseobacterium group</taxon>
        <taxon>Chryseobacterium</taxon>
    </lineage>
</organism>
<name>A0ABR8ZBM8_9FLAO</name>
<gene>
    <name evidence="1" type="ORF">IC610_09730</name>
</gene>
<dbReference type="Proteomes" id="UP000637299">
    <property type="component" value="Unassembled WGS sequence"/>
</dbReference>
<protein>
    <submittedName>
        <fullName evidence="1">Uncharacterized protein</fullName>
    </submittedName>
</protein>
<keyword evidence="2" id="KW-1185">Reference proteome</keyword>